<dbReference type="Pfam" id="PF22824">
    <property type="entry name" value="THAP9_C"/>
    <property type="match status" value="1"/>
</dbReference>
<dbReference type="EMBL" id="JABSTR010000004">
    <property type="protein sequence ID" value="KAH9367660.1"/>
    <property type="molecule type" value="Genomic_DNA"/>
</dbReference>
<sequence>MLDKYHFHIFLLSRLSQDALENLFSTLRAKNPIPRLYDFKCSLRSATLSQFLRPIKSGSYADDEGFLLVGLEQQQSDETTEEVQCPDDLLDLSSEIEQVVIYLAGYVASKLRSTLRCENCRASLISDGAPSKLIELKNFSQSRQSLTNPSPALVDCENCRKLFPLQQRSTGEKCGQYCTTASQRKRQHYLRNLFSHLP</sequence>
<keyword evidence="3" id="KW-1185">Reference proteome</keyword>
<protein>
    <recommendedName>
        <fullName evidence="1">DNA transposase THAP9 C-terminal domain-containing protein</fullName>
    </recommendedName>
</protein>
<evidence type="ECO:0000259" key="1">
    <source>
        <dbReference type="Pfam" id="PF22824"/>
    </source>
</evidence>
<gene>
    <name evidence="2" type="ORF">HPB48_020381</name>
</gene>
<dbReference type="AlphaFoldDB" id="A0A9J6FZZ9"/>
<feature type="domain" description="DNA transposase THAP9 C-terminal" evidence="1">
    <location>
        <begin position="87"/>
        <end position="158"/>
    </location>
</feature>
<organism evidence="2 3">
    <name type="scientific">Haemaphysalis longicornis</name>
    <name type="common">Bush tick</name>
    <dbReference type="NCBI Taxonomy" id="44386"/>
    <lineage>
        <taxon>Eukaryota</taxon>
        <taxon>Metazoa</taxon>
        <taxon>Ecdysozoa</taxon>
        <taxon>Arthropoda</taxon>
        <taxon>Chelicerata</taxon>
        <taxon>Arachnida</taxon>
        <taxon>Acari</taxon>
        <taxon>Parasitiformes</taxon>
        <taxon>Ixodida</taxon>
        <taxon>Ixodoidea</taxon>
        <taxon>Ixodidae</taxon>
        <taxon>Haemaphysalinae</taxon>
        <taxon>Haemaphysalis</taxon>
    </lineage>
</organism>
<evidence type="ECO:0000313" key="2">
    <source>
        <dbReference type="EMBL" id="KAH9367660.1"/>
    </source>
</evidence>
<evidence type="ECO:0000313" key="3">
    <source>
        <dbReference type="Proteomes" id="UP000821853"/>
    </source>
</evidence>
<dbReference type="OrthoDB" id="6624120at2759"/>
<dbReference type="VEuPathDB" id="VectorBase:HLOH_051640"/>
<comment type="caution">
    <text evidence="2">The sequence shown here is derived from an EMBL/GenBank/DDBJ whole genome shotgun (WGS) entry which is preliminary data.</text>
</comment>
<dbReference type="Proteomes" id="UP000821853">
    <property type="component" value="Chromosome 2"/>
</dbReference>
<accession>A0A9J6FZZ9</accession>
<reference evidence="2 3" key="1">
    <citation type="journal article" date="2020" name="Cell">
        <title>Large-Scale Comparative Analyses of Tick Genomes Elucidate Their Genetic Diversity and Vector Capacities.</title>
        <authorList>
            <consortium name="Tick Genome and Microbiome Consortium (TIGMIC)"/>
            <person name="Jia N."/>
            <person name="Wang J."/>
            <person name="Shi W."/>
            <person name="Du L."/>
            <person name="Sun Y."/>
            <person name="Zhan W."/>
            <person name="Jiang J.F."/>
            <person name="Wang Q."/>
            <person name="Zhang B."/>
            <person name="Ji P."/>
            <person name="Bell-Sakyi L."/>
            <person name="Cui X.M."/>
            <person name="Yuan T.T."/>
            <person name="Jiang B.G."/>
            <person name="Yang W.F."/>
            <person name="Lam T.T."/>
            <person name="Chang Q.C."/>
            <person name="Ding S.J."/>
            <person name="Wang X.J."/>
            <person name="Zhu J.G."/>
            <person name="Ruan X.D."/>
            <person name="Zhao L."/>
            <person name="Wei J.T."/>
            <person name="Ye R.Z."/>
            <person name="Que T.C."/>
            <person name="Du C.H."/>
            <person name="Zhou Y.H."/>
            <person name="Cheng J.X."/>
            <person name="Dai P.F."/>
            <person name="Guo W.B."/>
            <person name="Han X.H."/>
            <person name="Huang E.J."/>
            <person name="Li L.F."/>
            <person name="Wei W."/>
            <person name="Gao Y.C."/>
            <person name="Liu J.Z."/>
            <person name="Shao H.Z."/>
            <person name="Wang X."/>
            <person name="Wang C.C."/>
            <person name="Yang T.C."/>
            <person name="Huo Q.B."/>
            <person name="Li W."/>
            <person name="Chen H.Y."/>
            <person name="Chen S.E."/>
            <person name="Zhou L.G."/>
            <person name="Ni X.B."/>
            <person name="Tian J.H."/>
            <person name="Sheng Y."/>
            <person name="Liu T."/>
            <person name="Pan Y.S."/>
            <person name="Xia L.Y."/>
            <person name="Li J."/>
            <person name="Zhao F."/>
            <person name="Cao W.C."/>
        </authorList>
    </citation>
    <scope>NUCLEOTIDE SEQUENCE [LARGE SCALE GENOMIC DNA]</scope>
    <source>
        <strain evidence="2">HaeL-2018</strain>
    </source>
</reference>
<dbReference type="InterPro" id="IPR055035">
    <property type="entry name" value="THAP9_C"/>
</dbReference>
<name>A0A9J6FZZ9_HAELO</name>
<proteinExistence type="predicted"/>